<sequence length="95" mass="11154">MVSPENLIPLSERVDLTQKLTPRVETAEGAVWGHLPTWMDEIFFRGYYQNLQHNFSDISLYKRLPKVYETVMQELKLLKDEDPDERHVYLTNSGA</sequence>
<accession>A0A0G0GS64</accession>
<feature type="non-terminal residue" evidence="1">
    <location>
        <position position="95"/>
    </location>
</feature>
<gene>
    <name evidence="1" type="ORF">US50_C0068G0005</name>
</gene>
<evidence type="ECO:0000313" key="2">
    <source>
        <dbReference type="Proteomes" id="UP000033876"/>
    </source>
</evidence>
<comment type="caution">
    <text evidence="1">The sequence shown here is derived from an EMBL/GenBank/DDBJ whole genome shotgun (WGS) entry which is preliminary data.</text>
</comment>
<dbReference type="AlphaFoldDB" id="A0A0G0GS64"/>
<dbReference type="EMBL" id="LBTF01000068">
    <property type="protein sequence ID" value="KKQ33923.1"/>
    <property type="molecule type" value="Genomic_DNA"/>
</dbReference>
<reference evidence="1 2" key="1">
    <citation type="journal article" date="2015" name="Nature">
        <title>rRNA introns, odd ribosomes, and small enigmatic genomes across a large radiation of phyla.</title>
        <authorList>
            <person name="Brown C.T."/>
            <person name="Hug L.A."/>
            <person name="Thomas B.C."/>
            <person name="Sharon I."/>
            <person name="Castelle C.J."/>
            <person name="Singh A."/>
            <person name="Wilkins M.J."/>
            <person name="Williams K.H."/>
            <person name="Banfield J.F."/>
        </authorList>
    </citation>
    <scope>NUCLEOTIDE SEQUENCE [LARGE SCALE GENOMIC DNA]</scope>
</reference>
<evidence type="ECO:0000313" key="1">
    <source>
        <dbReference type="EMBL" id="KKQ33923.1"/>
    </source>
</evidence>
<proteinExistence type="predicted"/>
<organism evidence="1 2">
    <name type="scientific">Candidatus Nomurabacteria bacterium GW2011_GWB1_37_5</name>
    <dbReference type="NCBI Taxonomy" id="1618742"/>
    <lineage>
        <taxon>Bacteria</taxon>
        <taxon>Candidatus Nomuraibacteriota</taxon>
    </lineage>
</organism>
<name>A0A0G0GS64_9BACT</name>
<dbReference type="Proteomes" id="UP000033876">
    <property type="component" value="Unassembled WGS sequence"/>
</dbReference>
<protein>
    <submittedName>
        <fullName evidence="1">Uncharacterized protein</fullName>
    </submittedName>
</protein>